<dbReference type="GeneID" id="54982907"/>
<keyword evidence="2" id="KW-1185">Reference proteome</keyword>
<dbReference type="KEGG" id="vg:54982907"/>
<dbReference type="Proteomes" id="UP000228765">
    <property type="component" value="Segment"/>
</dbReference>
<evidence type="ECO:0000313" key="2">
    <source>
        <dbReference type="Proteomes" id="UP000228765"/>
    </source>
</evidence>
<name>A0A291L9X0_9CAUD</name>
<evidence type="ECO:0000313" key="1">
    <source>
        <dbReference type="EMBL" id="ATI15651.1"/>
    </source>
</evidence>
<proteinExistence type="predicted"/>
<protein>
    <submittedName>
        <fullName evidence="1">Uncharacterized protein</fullName>
    </submittedName>
</protein>
<reference evidence="1 2" key="1">
    <citation type="submission" date="2017-08" db="EMBL/GenBank/DDBJ databases">
        <title>Complete genome sequence of a novel bacteriophage infecting Bordetella bronchiseptica.</title>
        <authorList>
            <person name="Chen Y."/>
            <person name="Song J."/>
            <person name="Wu B."/>
        </authorList>
    </citation>
    <scope>NUCLEOTIDE SEQUENCE [LARGE SCALE GENOMIC DNA]</scope>
</reference>
<dbReference type="RefSeq" id="YP_009792699.1">
    <property type="nucleotide sequence ID" value="NC_047861.1"/>
</dbReference>
<accession>A0A291L9X0</accession>
<organism evidence="1 2">
    <name type="scientific">Bordetella phage vB_BbrM_PHB04</name>
    <dbReference type="NCBI Taxonomy" id="2029657"/>
    <lineage>
        <taxon>Viruses</taxon>
        <taxon>Duplodnaviria</taxon>
        <taxon>Heunggongvirae</taxon>
        <taxon>Uroviricota</taxon>
        <taxon>Caudoviricetes</taxon>
        <taxon>Phabquatrovirus</taxon>
        <taxon>Phabquatrovirus PHB04</taxon>
    </lineage>
</organism>
<dbReference type="EMBL" id="MF663786">
    <property type="protein sequence ID" value="ATI15651.1"/>
    <property type="molecule type" value="Genomic_DNA"/>
</dbReference>
<sequence>MVYIENEGALFRGPARGVPQEVWSEGQGKFVPYKGSKDKPIDWGSVISEEEARALMGAGQKEQPAQAAE</sequence>